<dbReference type="PROSITE" id="PS50943">
    <property type="entry name" value="HTH_CROC1"/>
    <property type="match status" value="1"/>
</dbReference>
<dbReference type="GO" id="GO:0003700">
    <property type="term" value="F:DNA-binding transcription factor activity"/>
    <property type="evidence" value="ECO:0007669"/>
    <property type="project" value="TreeGrafter"/>
</dbReference>
<name>V9HLU8_9NEIS</name>
<evidence type="ECO:0000259" key="3">
    <source>
        <dbReference type="PROSITE" id="PS50943"/>
    </source>
</evidence>
<dbReference type="Pfam" id="PF01381">
    <property type="entry name" value="HTH_3"/>
    <property type="match status" value="1"/>
</dbReference>
<dbReference type="SUPFAM" id="SSF47413">
    <property type="entry name" value="lambda repressor-like DNA-binding domains"/>
    <property type="match status" value="1"/>
</dbReference>
<dbReference type="OrthoDB" id="8611903at2"/>
<protein>
    <recommendedName>
        <fullName evidence="3">HTH cro/C1-type domain-containing protein</fullName>
    </recommendedName>
</protein>
<feature type="coiled-coil region" evidence="2">
    <location>
        <begin position="97"/>
        <end position="131"/>
    </location>
</feature>
<sequence>METYEKIRLARELNQWSQEEMAEKLEMSPSGYARIERGEVRLNIERLEQIAQILNIDISDLIQKDINGITIQIIKDSENSNIGDVNLFSNNHGISEIEKLNLIIQHKDELLEQKTQELNMIKEMFELLKQQIKNQS</sequence>
<dbReference type="CDD" id="cd00093">
    <property type="entry name" value="HTH_XRE"/>
    <property type="match status" value="1"/>
</dbReference>
<dbReference type="Proteomes" id="UP000017813">
    <property type="component" value="Unassembled WGS sequence"/>
</dbReference>
<dbReference type="Gene3D" id="1.10.260.40">
    <property type="entry name" value="lambda repressor-like DNA-binding domains"/>
    <property type="match status" value="1"/>
</dbReference>
<evidence type="ECO:0000313" key="4">
    <source>
        <dbReference type="EMBL" id="EFG30673.1"/>
    </source>
</evidence>
<dbReference type="PANTHER" id="PTHR46797:SF1">
    <property type="entry name" value="METHYLPHOSPHONATE SYNTHASE"/>
    <property type="match status" value="1"/>
</dbReference>
<feature type="domain" description="HTH cro/C1-type" evidence="3">
    <location>
        <begin position="7"/>
        <end position="61"/>
    </location>
</feature>
<gene>
    <name evidence="4" type="ORF">HMPREF9021_01643</name>
</gene>
<dbReference type="EMBL" id="ADCY02000042">
    <property type="protein sequence ID" value="EFG30673.1"/>
    <property type="molecule type" value="Genomic_DNA"/>
</dbReference>
<dbReference type="STRING" id="641147.HMPREF9021_01643"/>
<dbReference type="InterPro" id="IPR050807">
    <property type="entry name" value="TransReg_Diox_bact_type"/>
</dbReference>
<dbReference type="GO" id="GO:0003677">
    <property type="term" value="F:DNA binding"/>
    <property type="evidence" value="ECO:0007669"/>
    <property type="project" value="UniProtKB-KW"/>
</dbReference>
<keyword evidence="5" id="KW-1185">Reference proteome</keyword>
<keyword evidence="1" id="KW-0238">DNA-binding</keyword>
<evidence type="ECO:0000256" key="2">
    <source>
        <dbReference type="SAM" id="Coils"/>
    </source>
</evidence>
<dbReference type="AlphaFoldDB" id="V9HLU8"/>
<dbReference type="PANTHER" id="PTHR46797">
    <property type="entry name" value="HTH-TYPE TRANSCRIPTIONAL REGULATOR"/>
    <property type="match status" value="1"/>
</dbReference>
<dbReference type="RefSeq" id="WP_002642277.1">
    <property type="nucleotide sequence ID" value="NZ_CP019448.1"/>
</dbReference>
<dbReference type="InterPro" id="IPR001387">
    <property type="entry name" value="Cro/C1-type_HTH"/>
</dbReference>
<dbReference type="KEGG" id="smur:BWP33_11790"/>
<evidence type="ECO:0000313" key="5">
    <source>
        <dbReference type="Proteomes" id="UP000017813"/>
    </source>
</evidence>
<accession>V9HLU8</accession>
<dbReference type="HOGENOM" id="CLU_066192_15_0_4"/>
<comment type="caution">
    <text evidence="4">The sequence shown here is derived from an EMBL/GenBank/DDBJ whole genome shotgun (WGS) entry which is preliminary data.</text>
</comment>
<reference evidence="4 5" key="2">
    <citation type="submission" date="2011-10" db="EMBL/GenBank/DDBJ databases">
        <title>The Genome Sequence of Simonsiella muelleri ATCC 29453.</title>
        <authorList>
            <consortium name="The Broad Institute Genome Sequencing Platform"/>
            <consortium name="The Broad Institute Genome Sequencing Center for Infectious Disease"/>
            <person name="Earl A."/>
            <person name="Ward D."/>
            <person name="Feldgarden M."/>
            <person name="Gevers D."/>
            <person name="Izard J."/>
            <person name="Baranova O.V."/>
            <person name="Blanton J.M."/>
            <person name="Tanner A.C."/>
            <person name="Dewhirst F."/>
            <person name="Young S.K."/>
            <person name="Zeng Q."/>
            <person name="Gargeya S."/>
            <person name="Fitzgerald M."/>
            <person name="Haas B."/>
            <person name="Abouelleil A."/>
            <person name="Alvarado L."/>
            <person name="Arachchi H.M."/>
            <person name="Berlin A."/>
            <person name="Brown A."/>
            <person name="Chapman S.B."/>
            <person name="Chen Z."/>
            <person name="Dunbar C."/>
            <person name="Freedman E."/>
            <person name="Gearin G."/>
            <person name="Goldberg J."/>
            <person name="Griggs A."/>
            <person name="Gujja S."/>
            <person name="Heiman D."/>
            <person name="Howarth C."/>
            <person name="Larson L."/>
            <person name="Lui A."/>
            <person name="MacDonald P.J.P."/>
            <person name="Montmayeur A."/>
            <person name="Murphy C."/>
            <person name="Neiman D."/>
            <person name="Pearson M."/>
            <person name="Priest M."/>
            <person name="Roberts A."/>
            <person name="Saif S."/>
            <person name="Shea T."/>
            <person name="Shenoy N."/>
            <person name="Sisk P."/>
            <person name="Stolte C."/>
            <person name="Sykes S."/>
            <person name="Wortman J."/>
            <person name="Nusbaum C."/>
            <person name="Birren B."/>
        </authorList>
    </citation>
    <scope>NUCLEOTIDE SEQUENCE [LARGE SCALE GENOMIC DNA]</scope>
    <source>
        <strain evidence="4 5">ATCC 29453</strain>
    </source>
</reference>
<reference evidence="4 5" key="1">
    <citation type="submission" date="2010-03" db="EMBL/GenBank/DDBJ databases">
        <authorList>
            <consortium name="The Broad Institute Genome Sequencing Platform"/>
            <person name="Ward D."/>
            <person name="Earl A."/>
            <person name="Feldgarden M."/>
            <person name="Gevers D."/>
            <person name="Young S."/>
            <person name="Zeng Q."/>
            <person name="Koehrsen M."/>
            <person name="Alvarado L."/>
            <person name="Berlin A.M."/>
            <person name="Borenstein D."/>
            <person name="Chapman S.B."/>
            <person name="Chen Z."/>
            <person name="Engels R."/>
            <person name="Freedman E."/>
            <person name="Gellesch M."/>
            <person name="Goldberg J."/>
            <person name="Griggs A."/>
            <person name="Gujja S."/>
            <person name="Heilman E.R."/>
            <person name="Heiman D.I."/>
            <person name="Hepburn T.A."/>
            <person name="Howarth C."/>
            <person name="Jen D."/>
            <person name="Larson L."/>
            <person name="Mehta T."/>
            <person name="Park D."/>
            <person name="Pearson M."/>
            <person name="Richards J."/>
            <person name="Roberts A."/>
            <person name="Saif S."/>
            <person name="Shea T.D."/>
            <person name="Shenoy N."/>
            <person name="Sisk P."/>
            <person name="Stolte C."/>
            <person name="Sykes S.N."/>
            <person name="Walk T."/>
            <person name="White J."/>
            <person name="Yandava C."/>
            <person name="Izard J."/>
            <person name="Baranova O.V."/>
            <person name="Blanton J.M."/>
            <person name="Tanner A.C."/>
            <person name="Dewhirst F."/>
            <person name="Haas B."/>
            <person name="Nusbaum C."/>
            <person name="Birren B."/>
        </authorList>
    </citation>
    <scope>NUCLEOTIDE SEQUENCE [LARGE SCALE GENOMIC DNA]</scope>
    <source>
        <strain evidence="4 5">ATCC 29453</strain>
    </source>
</reference>
<dbReference type="GO" id="GO:0005829">
    <property type="term" value="C:cytosol"/>
    <property type="evidence" value="ECO:0007669"/>
    <property type="project" value="TreeGrafter"/>
</dbReference>
<organism evidence="4 5">
    <name type="scientific">Simonsiella muelleri ATCC 29453</name>
    <dbReference type="NCBI Taxonomy" id="641147"/>
    <lineage>
        <taxon>Bacteria</taxon>
        <taxon>Pseudomonadati</taxon>
        <taxon>Pseudomonadota</taxon>
        <taxon>Betaproteobacteria</taxon>
        <taxon>Neisseriales</taxon>
        <taxon>Neisseriaceae</taxon>
        <taxon>Simonsiella</taxon>
    </lineage>
</organism>
<evidence type="ECO:0000256" key="1">
    <source>
        <dbReference type="ARBA" id="ARBA00023125"/>
    </source>
</evidence>
<dbReference type="InterPro" id="IPR010982">
    <property type="entry name" value="Lambda_DNA-bd_dom_sf"/>
</dbReference>
<proteinExistence type="predicted"/>
<keyword evidence="2" id="KW-0175">Coiled coil</keyword>
<dbReference type="SMART" id="SM00530">
    <property type="entry name" value="HTH_XRE"/>
    <property type="match status" value="1"/>
</dbReference>
<dbReference type="eggNOG" id="COG1813">
    <property type="taxonomic scope" value="Bacteria"/>
</dbReference>